<dbReference type="SUPFAM" id="SSF54928">
    <property type="entry name" value="RNA-binding domain, RBD"/>
    <property type="match status" value="1"/>
</dbReference>
<evidence type="ECO:0000313" key="1">
    <source>
        <dbReference type="EMBL" id="GFT16780.1"/>
    </source>
</evidence>
<reference evidence="1" key="1">
    <citation type="submission" date="2020-08" db="EMBL/GenBank/DDBJ databases">
        <title>Multicomponent nature underlies the extraordinary mechanical properties of spider dragline silk.</title>
        <authorList>
            <person name="Kono N."/>
            <person name="Nakamura H."/>
            <person name="Mori M."/>
            <person name="Yoshida Y."/>
            <person name="Ohtoshi R."/>
            <person name="Malay A.D."/>
            <person name="Moran D.A.P."/>
            <person name="Tomita M."/>
            <person name="Numata K."/>
            <person name="Arakawa K."/>
        </authorList>
    </citation>
    <scope>NUCLEOTIDE SEQUENCE</scope>
</reference>
<dbReference type="InterPro" id="IPR035979">
    <property type="entry name" value="RBD_domain_sf"/>
</dbReference>
<dbReference type="OrthoDB" id="6411937at2759"/>
<sequence>MQQFFPEQIYFQNCFAIGHLPADINMEQFYAYFQDILIWKAEENKIIPDPHHPNLKAVILLYESEDLAKMCAIRAEKALSRSNFTLYDGHTLFMRFQQLDMDCDPRSRNITISGADVTVTKAMYLEFFKIFGTVRYYEFCFEGDIPKVRSEFTRVSSSFAAVLSLQNIFNKGAIIDLEFPLFPVTPIGPIGRRIQHIVPVENYAPVQQQAYDPTNEINEHNFLLSSMNTLNYWSPEERWADWGVRYAEESTENVTGSLEECSMETLSFEISRKRMRNRGFGKKSHRGIFENSGRVSEENRRSFLQAAKRKILSYCSNQ</sequence>
<evidence type="ECO:0000313" key="2">
    <source>
        <dbReference type="Proteomes" id="UP000887013"/>
    </source>
</evidence>
<protein>
    <submittedName>
        <fullName evidence="1">Uncharacterized protein</fullName>
    </submittedName>
</protein>
<dbReference type="Proteomes" id="UP000887013">
    <property type="component" value="Unassembled WGS sequence"/>
</dbReference>
<accession>A0A8X6NIH9</accession>
<dbReference type="AlphaFoldDB" id="A0A8X6NIH9"/>
<dbReference type="GO" id="GO:0003676">
    <property type="term" value="F:nucleic acid binding"/>
    <property type="evidence" value="ECO:0007669"/>
    <property type="project" value="InterPro"/>
</dbReference>
<comment type="caution">
    <text evidence="1">The sequence shown here is derived from an EMBL/GenBank/DDBJ whole genome shotgun (WGS) entry which is preliminary data.</text>
</comment>
<organism evidence="1 2">
    <name type="scientific">Nephila pilipes</name>
    <name type="common">Giant wood spider</name>
    <name type="synonym">Nephila maculata</name>
    <dbReference type="NCBI Taxonomy" id="299642"/>
    <lineage>
        <taxon>Eukaryota</taxon>
        <taxon>Metazoa</taxon>
        <taxon>Ecdysozoa</taxon>
        <taxon>Arthropoda</taxon>
        <taxon>Chelicerata</taxon>
        <taxon>Arachnida</taxon>
        <taxon>Araneae</taxon>
        <taxon>Araneomorphae</taxon>
        <taxon>Entelegynae</taxon>
        <taxon>Araneoidea</taxon>
        <taxon>Nephilidae</taxon>
        <taxon>Nephila</taxon>
    </lineage>
</organism>
<name>A0A8X6NIH9_NEPPI</name>
<dbReference type="EMBL" id="BMAW01104887">
    <property type="protein sequence ID" value="GFT16780.1"/>
    <property type="molecule type" value="Genomic_DNA"/>
</dbReference>
<proteinExistence type="predicted"/>
<gene>
    <name evidence="1" type="primary">AVEN_39019_1</name>
    <name evidence="1" type="ORF">NPIL_277221</name>
</gene>
<keyword evidence="2" id="KW-1185">Reference proteome</keyword>